<evidence type="ECO:0000313" key="1">
    <source>
        <dbReference type="EMBL" id="RIE05301.1"/>
    </source>
</evidence>
<keyword evidence="2" id="KW-1185">Reference proteome</keyword>
<dbReference type="EMBL" id="QXJM01000013">
    <property type="protein sequence ID" value="RIE05301.1"/>
    <property type="molecule type" value="Genomic_DNA"/>
</dbReference>
<sequence length="156" mass="16543">MGIARNARSAQATPSCRKRSARFASCLRQAGARLACKTPPKPEACTPAVQRRRSGPGAALYPLGRGTFERWSIDIVGSIVALQQGSGPVYDDGASAPDGSIPVQDGLLKADDRCAMDWEYDRLTTATGMKILRLSVCGLVADRIDPASDLDHAVEG</sequence>
<accession>A0A398D1C5</accession>
<comment type="caution">
    <text evidence="1">The sequence shown here is derived from an EMBL/GenBank/DDBJ whole genome shotgun (WGS) entry which is preliminary data.</text>
</comment>
<reference evidence="1 2" key="1">
    <citation type="submission" date="2018-09" db="EMBL/GenBank/DDBJ databases">
        <title>Cohnella cavernae sp. nov., isolated from a karst cave.</title>
        <authorList>
            <person name="Zhu H."/>
        </authorList>
    </citation>
    <scope>NUCLEOTIDE SEQUENCE [LARGE SCALE GENOMIC DNA]</scope>
    <source>
        <strain evidence="1 2">K2E09-144</strain>
    </source>
</reference>
<protein>
    <submittedName>
        <fullName evidence="1">Uncharacterized protein</fullName>
    </submittedName>
</protein>
<name>A0A398D1C5_9BACL</name>
<dbReference type="AlphaFoldDB" id="A0A398D1C5"/>
<organism evidence="1 2">
    <name type="scientific">Cohnella faecalis</name>
    <dbReference type="NCBI Taxonomy" id="2315694"/>
    <lineage>
        <taxon>Bacteria</taxon>
        <taxon>Bacillati</taxon>
        <taxon>Bacillota</taxon>
        <taxon>Bacilli</taxon>
        <taxon>Bacillales</taxon>
        <taxon>Paenibacillaceae</taxon>
        <taxon>Cohnella</taxon>
    </lineage>
</organism>
<dbReference type="Proteomes" id="UP000266340">
    <property type="component" value="Unassembled WGS sequence"/>
</dbReference>
<proteinExistence type="predicted"/>
<evidence type="ECO:0000313" key="2">
    <source>
        <dbReference type="Proteomes" id="UP000266340"/>
    </source>
</evidence>
<gene>
    <name evidence="1" type="ORF">D3H35_01365</name>
</gene>